<proteinExistence type="predicted"/>
<protein>
    <submittedName>
        <fullName evidence="1">Uncharacterized protein</fullName>
    </submittedName>
</protein>
<dbReference type="Proteomes" id="UP000077098">
    <property type="component" value="Unassembled WGS sequence"/>
</dbReference>
<evidence type="ECO:0000313" key="1">
    <source>
        <dbReference type="EMBL" id="OAE48433.1"/>
    </source>
</evidence>
<gene>
    <name evidence="1" type="ORF">A7J57_22425</name>
</gene>
<organism evidence="1 2">
    <name type="scientific">Agrobacterium tumefaciens</name>
    <dbReference type="NCBI Taxonomy" id="358"/>
    <lineage>
        <taxon>Bacteria</taxon>
        <taxon>Pseudomonadati</taxon>
        <taxon>Pseudomonadota</taxon>
        <taxon>Alphaproteobacteria</taxon>
        <taxon>Hyphomicrobiales</taxon>
        <taxon>Rhizobiaceae</taxon>
        <taxon>Rhizobium/Agrobacterium group</taxon>
        <taxon>Agrobacterium</taxon>
        <taxon>Agrobacterium tumefaciens complex</taxon>
    </lineage>
</organism>
<evidence type="ECO:0000313" key="2">
    <source>
        <dbReference type="Proteomes" id="UP000077098"/>
    </source>
</evidence>
<sequence length="86" mass="9166">MTLASIVAAMLTAYQNADMETLKAAVFAGLYLPCNGTLAYQFDLPDDIELALVAGDVSNPRARRGDFVVPRPSMAGLTLPRAEHGL</sequence>
<name>A0A176XFS7_AGRTU</name>
<dbReference type="AlphaFoldDB" id="A0A176XFS7"/>
<comment type="caution">
    <text evidence="1">The sequence shown here is derived from an EMBL/GenBank/DDBJ whole genome shotgun (WGS) entry which is preliminary data.</text>
</comment>
<reference evidence="1 2" key="1">
    <citation type="submission" date="2016-05" db="EMBL/GenBank/DDBJ databases">
        <authorList>
            <person name="Lavstsen T."/>
            <person name="Jespersen J.S."/>
        </authorList>
    </citation>
    <scope>NUCLEOTIDE SEQUENCE [LARGE SCALE GENOMIC DNA]</scope>
    <source>
        <strain evidence="1 2">KCJ1736</strain>
    </source>
</reference>
<accession>A0A176XFS7</accession>
<dbReference type="EMBL" id="LXPS01000006">
    <property type="protein sequence ID" value="OAE48433.1"/>
    <property type="molecule type" value="Genomic_DNA"/>
</dbReference>